<evidence type="ECO:0000256" key="1">
    <source>
        <dbReference type="SAM" id="Coils"/>
    </source>
</evidence>
<dbReference type="Proteomes" id="UP000289738">
    <property type="component" value="Chromosome B02"/>
</dbReference>
<feature type="coiled-coil region" evidence="1">
    <location>
        <begin position="259"/>
        <end position="293"/>
    </location>
</feature>
<sequence>MMPLKLLHDAQRLNMLLRLPKYLRRMKIMIPRLMRLSHEMIMLTTYMPNKKLHKDTDYWSVVVVNDGVTKRMNLSIKEAIVLPPSRHIILEFNTELQPISQATGLLIWVLTFNIFPLMKRTFQYEEDDNRKIKRLMIQRIEKIWKESRKTLFHKFYDERKNLEENTKHKPLGINAQQWKWFFQYRLKDSTKTKYSKSVEATLYIYWGLKTLARRKDEEEKAQQRHISRGEEALAKMVPRRRPHKMTRLHESLKGAFRTSQGVRVQIEEYQKEIKELKRAAAELKAEAAEEKAKR</sequence>
<evidence type="ECO:0000313" key="2">
    <source>
        <dbReference type="EMBL" id="RYR24733.1"/>
    </source>
</evidence>
<protein>
    <submittedName>
        <fullName evidence="2">Uncharacterized protein</fullName>
    </submittedName>
</protein>
<keyword evidence="1" id="KW-0175">Coiled coil</keyword>
<name>A0A445AE77_ARAHY</name>
<reference evidence="2 3" key="1">
    <citation type="submission" date="2019-01" db="EMBL/GenBank/DDBJ databases">
        <title>Sequencing of cultivated peanut Arachis hypogaea provides insights into genome evolution and oil improvement.</title>
        <authorList>
            <person name="Chen X."/>
        </authorList>
    </citation>
    <scope>NUCLEOTIDE SEQUENCE [LARGE SCALE GENOMIC DNA]</scope>
    <source>
        <strain evidence="3">cv. Fuhuasheng</strain>
        <tissue evidence="2">Leaves</tissue>
    </source>
</reference>
<proteinExistence type="predicted"/>
<accession>A0A445AE77</accession>
<dbReference type="AlphaFoldDB" id="A0A445AE77"/>
<gene>
    <name evidence="2" type="ORF">Ahy_B02g058255</name>
</gene>
<dbReference type="EMBL" id="SDMP01000012">
    <property type="protein sequence ID" value="RYR24733.1"/>
    <property type="molecule type" value="Genomic_DNA"/>
</dbReference>
<keyword evidence="3" id="KW-1185">Reference proteome</keyword>
<evidence type="ECO:0000313" key="3">
    <source>
        <dbReference type="Proteomes" id="UP000289738"/>
    </source>
</evidence>
<comment type="caution">
    <text evidence="2">The sequence shown here is derived from an EMBL/GenBank/DDBJ whole genome shotgun (WGS) entry which is preliminary data.</text>
</comment>
<organism evidence="2 3">
    <name type="scientific">Arachis hypogaea</name>
    <name type="common">Peanut</name>
    <dbReference type="NCBI Taxonomy" id="3818"/>
    <lineage>
        <taxon>Eukaryota</taxon>
        <taxon>Viridiplantae</taxon>
        <taxon>Streptophyta</taxon>
        <taxon>Embryophyta</taxon>
        <taxon>Tracheophyta</taxon>
        <taxon>Spermatophyta</taxon>
        <taxon>Magnoliopsida</taxon>
        <taxon>eudicotyledons</taxon>
        <taxon>Gunneridae</taxon>
        <taxon>Pentapetalae</taxon>
        <taxon>rosids</taxon>
        <taxon>fabids</taxon>
        <taxon>Fabales</taxon>
        <taxon>Fabaceae</taxon>
        <taxon>Papilionoideae</taxon>
        <taxon>50 kb inversion clade</taxon>
        <taxon>dalbergioids sensu lato</taxon>
        <taxon>Dalbergieae</taxon>
        <taxon>Pterocarpus clade</taxon>
        <taxon>Arachis</taxon>
    </lineage>
</organism>